<protein>
    <submittedName>
        <fullName evidence="6">Possible 2-keto-3-deoxy-6-phosphogluconate aldolase</fullName>
        <ecNumber evidence="6">4.1.2.14</ecNumber>
        <ecNumber evidence="6">4.1.3.16</ecNumber>
    </submittedName>
</protein>
<dbReference type="InterPro" id="IPR013785">
    <property type="entry name" value="Aldolase_TIM"/>
</dbReference>
<evidence type="ECO:0000313" key="7">
    <source>
        <dbReference type="Proteomes" id="UP000001589"/>
    </source>
</evidence>
<dbReference type="InterPro" id="IPR000887">
    <property type="entry name" value="Aldlse_KDPG_KHG"/>
</dbReference>
<evidence type="ECO:0000256" key="3">
    <source>
        <dbReference type="ARBA" id="ARBA00011233"/>
    </source>
</evidence>
<dbReference type="PANTHER" id="PTHR30246">
    <property type="entry name" value="2-KETO-3-DEOXY-6-PHOSPHOGLUCONATE ALDOLASE"/>
    <property type="match status" value="1"/>
</dbReference>
<dbReference type="SUPFAM" id="SSF51569">
    <property type="entry name" value="Aldolase"/>
    <property type="match status" value="1"/>
</dbReference>
<comment type="similarity">
    <text evidence="2">Belongs to the KHG/KDPG aldolase family.</text>
</comment>
<comment type="subunit">
    <text evidence="3">Homotrimer.</text>
</comment>
<organism evidence="6 7">
    <name type="scientific">Prochlorococcus marinus (strain MIT 9515)</name>
    <dbReference type="NCBI Taxonomy" id="167542"/>
    <lineage>
        <taxon>Bacteria</taxon>
        <taxon>Bacillati</taxon>
        <taxon>Cyanobacteriota</taxon>
        <taxon>Cyanophyceae</taxon>
        <taxon>Synechococcales</taxon>
        <taxon>Prochlorococcaceae</taxon>
        <taxon>Prochlorococcus</taxon>
    </lineage>
</organism>
<dbReference type="EMBL" id="CP000552">
    <property type="protein sequence ID" value="ABM71466.1"/>
    <property type="molecule type" value="Genomic_DNA"/>
</dbReference>
<dbReference type="PANTHER" id="PTHR30246:SF1">
    <property type="entry name" value="2-DEHYDRO-3-DEOXY-6-PHOSPHOGALACTONATE ALDOLASE-RELATED"/>
    <property type="match status" value="1"/>
</dbReference>
<dbReference type="STRING" id="167542.P9515_02571"/>
<dbReference type="GO" id="GO:0008700">
    <property type="term" value="F:(R,S)-4-hydroxy-2-oxoglutarate aldolase activity"/>
    <property type="evidence" value="ECO:0007669"/>
    <property type="project" value="UniProtKB-EC"/>
</dbReference>
<dbReference type="eggNOG" id="COG0800">
    <property type="taxonomic scope" value="Bacteria"/>
</dbReference>
<dbReference type="EC" id="4.1.2.14" evidence="6"/>
<evidence type="ECO:0000256" key="2">
    <source>
        <dbReference type="ARBA" id="ARBA00006906"/>
    </source>
</evidence>
<proteinExistence type="inferred from homology"/>
<reference evidence="6 7" key="1">
    <citation type="journal article" date="2007" name="PLoS Genet.">
        <title>Patterns and implications of gene gain and loss in the evolution of Prochlorococcus.</title>
        <authorList>
            <person name="Kettler G.C."/>
            <person name="Martiny A.C."/>
            <person name="Huang K."/>
            <person name="Zucker J."/>
            <person name="Coleman M.L."/>
            <person name="Rodrigue S."/>
            <person name="Chen F."/>
            <person name="Lapidus A."/>
            <person name="Ferriera S."/>
            <person name="Johnson J."/>
            <person name="Steglich C."/>
            <person name="Church G.M."/>
            <person name="Richardson P."/>
            <person name="Chisholm S.W."/>
        </authorList>
    </citation>
    <scope>NUCLEOTIDE SEQUENCE [LARGE SCALE GENOMIC DNA]</scope>
    <source>
        <strain evidence="6 7">MIT 9515</strain>
    </source>
</reference>
<evidence type="ECO:0000256" key="1">
    <source>
        <dbReference type="ARBA" id="ARBA00004761"/>
    </source>
</evidence>
<dbReference type="KEGG" id="pmc:P9515_02571"/>
<dbReference type="EC" id="4.1.3.16" evidence="6"/>
<accession>A2BUK5</accession>
<dbReference type="CDD" id="cd00452">
    <property type="entry name" value="KDPG_aldolase"/>
    <property type="match status" value="1"/>
</dbReference>
<comment type="pathway">
    <text evidence="1">Carbohydrate acid metabolism.</text>
</comment>
<evidence type="ECO:0000256" key="4">
    <source>
        <dbReference type="ARBA" id="ARBA00023239"/>
    </source>
</evidence>
<dbReference type="GeneID" id="60201428"/>
<name>A2BUK5_PROM5</name>
<gene>
    <name evidence="6" type="primary">eda</name>
    <name evidence="6" type="ordered locus">P9515_02571</name>
</gene>
<dbReference type="Pfam" id="PF01081">
    <property type="entry name" value="Aldolase"/>
    <property type="match status" value="1"/>
</dbReference>
<sequence>MQTISDFKKSDNLIKHKKDFFSKNLESKSFFLLIKPTKNIYKNAEEKELVEKQLEKLIKIGFLNIEISWSDNEKWFDYVSNLKLKFPKLNLGSASIINKKSIDDSIRLGLNYSMMKVWDKDLLNYSRSKNHLLIPGIKNLKDLKEAIDLHCKIIKIYPVKDKNKLIKISQYKNIDFIAAGGLSIVDVPLYKSLGYKAIVIGDKGFKNKVIDPNIYEWIQKTSN</sequence>
<dbReference type="Gene3D" id="3.20.20.70">
    <property type="entry name" value="Aldolase class I"/>
    <property type="match status" value="1"/>
</dbReference>
<evidence type="ECO:0000313" key="6">
    <source>
        <dbReference type="EMBL" id="ABM71466.1"/>
    </source>
</evidence>
<evidence type="ECO:0000256" key="5">
    <source>
        <dbReference type="ARBA" id="ARBA00023277"/>
    </source>
</evidence>
<dbReference type="AlphaFoldDB" id="A2BUK5"/>
<keyword evidence="4 6" id="KW-0456">Lyase</keyword>
<dbReference type="RefSeq" id="WP_011819578.1">
    <property type="nucleotide sequence ID" value="NC_008817.1"/>
</dbReference>
<dbReference type="Proteomes" id="UP000001589">
    <property type="component" value="Chromosome"/>
</dbReference>
<dbReference type="HOGENOM" id="CLU_077795_2_2_3"/>
<dbReference type="GO" id="GO:0008675">
    <property type="term" value="F:2-dehydro-3-deoxy-phosphogluconate aldolase activity"/>
    <property type="evidence" value="ECO:0007669"/>
    <property type="project" value="UniProtKB-EC"/>
</dbReference>
<keyword evidence="5" id="KW-0119">Carbohydrate metabolism</keyword>